<comment type="similarity">
    <text evidence="3 11">Belongs to the NadD family.</text>
</comment>
<dbReference type="Pfam" id="PF01467">
    <property type="entry name" value="CTP_transf_like"/>
    <property type="match status" value="1"/>
</dbReference>
<dbReference type="EMBL" id="QQNH01000005">
    <property type="protein sequence ID" value="RDE09589.1"/>
    <property type="molecule type" value="Genomic_DNA"/>
</dbReference>
<dbReference type="EC" id="2.7.7.18" evidence="11"/>
<keyword evidence="8 11" id="KW-0067">ATP-binding</keyword>
<evidence type="ECO:0000256" key="1">
    <source>
        <dbReference type="ARBA" id="ARBA00002324"/>
    </source>
</evidence>
<dbReference type="PANTHER" id="PTHR39321:SF3">
    <property type="entry name" value="PHOSPHOPANTETHEINE ADENYLYLTRANSFERASE"/>
    <property type="match status" value="1"/>
</dbReference>
<sequence>MSTPLSIPGITDLPPSAPGMRIGLFGGSFNPPHAGHELVSRESLKRLRLDAVWWLVTPGNPLKDHGALAPLAERVTAARRLADHPRMRVTGFEAAHGFAYTYQTLSHLRRTLADRKFVWIMGADSLAGFHRWERWEEIFTLLPIAVYIRPGSTRRATFSKAATRFADYRLDETDAALLPDMPAPAWVFLHGLMSSLSSTDLRAGDRANP</sequence>
<evidence type="ECO:0000256" key="5">
    <source>
        <dbReference type="ARBA" id="ARBA00022679"/>
    </source>
</evidence>
<evidence type="ECO:0000313" key="13">
    <source>
        <dbReference type="EMBL" id="RDE09589.1"/>
    </source>
</evidence>
<keyword evidence="7 11" id="KW-0547">Nucleotide-binding</keyword>
<evidence type="ECO:0000256" key="6">
    <source>
        <dbReference type="ARBA" id="ARBA00022695"/>
    </source>
</evidence>
<evidence type="ECO:0000313" key="14">
    <source>
        <dbReference type="Proteomes" id="UP000253759"/>
    </source>
</evidence>
<evidence type="ECO:0000256" key="4">
    <source>
        <dbReference type="ARBA" id="ARBA00022642"/>
    </source>
</evidence>
<keyword evidence="4 11" id="KW-0662">Pyridine nucleotide biosynthesis</keyword>
<comment type="pathway">
    <text evidence="2 11">Cofactor biosynthesis; NAD(+) biosynthesis; deamido-NAD(+) from nicotinate D-ribonucleotide: step 1/1.</text>
</comment>
<dbReference type="Gene3D" id="3.40.50.620">
    <property type="entry name" value="HUPs"/>
    <property type="match status" value="1"/>
</dbReference>
<gene>
    <name evidence="11" type="primary">nadD</name>
    <name evidence="13" type="ORF">DVH29_05370</name>
</gene>
<keyword evidence="5 11" id="KW-0808">Transferase</keyword>
<dbReference type="NCBIfam" id="TIGR00482">
    <property type="entry name" value="nicotinate (nicotinamide) nucleotide adenylyltransferase"/>
    <property type="match status" value="1"/>
</dbReference>
<keyword evidence="14" id="KW-1185">Reference proteome</keyword>
<dbReference type="Proteomes" id="UP000253759">
    <property type="component" value="Unassembled WGS sequence"/>
</dbReference>
<dbReference type="GO" id="GO:0009435">
    <property type="term" value="P:NAD+ biosynthetic process"/>
    <property type="evidence" value="ECO:0007669"/>
    <property type="project" value="UniProtKB-UniRule"/>
</dbReference>
<dbReference type="SUPFAM" id="SSF52374">
    <property type="entry name" value="Nucleotidylyl transferase"/>
    <property type="match status" value="1"/>
</dbReference>
<feature type="domain" description="Cytidyltransferase-like" evidence="12">
    <location>
        <begin position="24"/>
        <end position="203"/>
    </location>
</feature>
<evidence type="ECO:0000256" key="2">
    <source>
        <dbReference type="ARBA" id="ARBA00005019"/>
    </source>
</evidence>
<dbReference type="InterPro" id="IPR004821">
    <property type="entry name" value="Cyt_trans-like"/>
</dbReference>
<name>A0A369W6E6_9HYPH</name>
<dbReference type="AlphaFoldDB" id="A0A369W6E6"/>
<dbReference type="InterPro" id="IPR014729">
    <property type="entry name" value="Rossmann-like_a/b/a_fold"/>
</dbReference>
<dbReference type="InterPro" id="IPR005248">
    <property type="entry name" value="NadD/NMNAT"/>
</dbReference>
<reference evidence="14" key="1">
    <citation type="submission" date="2018-07" db="EMBL/GenBank/DDBJ databases">
        <authorList>
            <person name="Liu B.-T."/>
            <person name="Du Z."/>
        </authorList>
    </citation>
    <scope>NUCLEOTIDE SEQUENCE [LARGE SCALE GENOMIC DNA]</scope>
    <source>
        <strain evidence="14">XYN52</strain>
    </source>
</reference>
<evidence type="ECO:0000256" key="7">
    <source>
        <dbReference type="ARBA" id="ARBA00022741"/>
    </source>
</evidence>
<dbReference type="RefSeq" id="WP_114645136.1">
    <property type="nucleotide sequence ID" value="NZ_QQNH01000005.1"/>
</dbReference>
<dbReference type="NCBIfam" id="NF000845">
    <property type="entry name" value="PRK00071.2-4"/>
    <property type="match status" value="1"/>
</dbReference>
<keyword evidence="6 11" id="KW-0548">Nucleotidyltransferase</keyword>
<proteinExistence type="inferred from homology"/>
<dbReference type="CDD" id="cd02165">
    <property type="entry name" value="NMNAT"/>
    <property type="match status" value="1"/>
</dbReference>
<dbReference type="GO" id="GO:0004515">
    <property type="term" value="F:nicotinate-nucleotide adenylyltransferase activity"/>
    <property type="evidence" value="ECO:0007669"/>
    <property type="project" value="UniProtKB-UniRule"/>
</dbReference>
<evidence type="ECO:0000256" key="9">
    <source>
        <dbReference type="ARBA" id="ARBA00023027"/>
    </source>
</evidence>
<dbReference type="GO" id="GO:0005524">
    <property type="term" value="F:ATP binding"/>
    <property type="evidence" value="ECO:0007669"/>
    <property type="project" value="UniProtKB-KW"/>
</dbReference>
<evidence type="ECO:0000256" key="10">
    <source>
        <dbReference type="ARBA" id="ARBA00048721"/>
    </source>
</evidence>
<comment type="function">
    <text evidence="1 11">Catalyzes the reversible adenylation of nicotinate mononucleotide (NaMN) to nicotinic acid adenine dinucleotide (NaAD).</text>
</comment>
<evidence type="ECO:0000256" key="8">
    <source>
        <dbReference type="ARBA" id="ARBA00022840"/>
    </source>
</evidence>
<dbReference type="NCBIfam" id="NF000843">
    <property type="entry name" value="PRK00071.2-2"/>
    <property type="match status" value="1"/>
</dbReference>
<dbReference type="OrthoDB" id="5295945at2"/>
<organism evidence="13 14">
    <name type="scientific">Pelagibacterium lacus</name>
    <dbReference type="NCBI Taxonomy" id="2282655"/>
    <lineage>
        <taxon>Bacteria</taxon>
        <taxon>Pseudomonadati</taxon>
        <taxon>Pseudomonadota</taxon>
        <taxon>Alphaproteobacteria</taxon>
        <taxon>Hyphomicrobiales</taxon>
        <taxon>Devosiaceae</taxon>
        <taxon>Pelagibacterium</taxon>
    </lineage>
</organism>
<protein>
    <recommendedName>
        <fullName evidence="11">Probable nicotinate-nucleotide adenylyltransferase</fullName>
        <ecNumber evidence="11">2.7.7.18</ecNumber>
    </recommendedName>
    <alternativeName>
        <fullName evidence="11">Deamido-NAD(+) diphosphorylase</fullName>
    </alternativeName>
    <alternativeName>
        <fullName evidence="11">Deamido-NAD(+) pyrophosphorylase</fullName>
    </alternativeName>
    <alternativeName>
        <fullName evidence="11">Nicotinate mononucleotide adenylyltransferase</fullName>
        <shortName evidence="11">NaMN adenylyltransferase</shortName>
    </alternativeName>
</protein>
<dbReference type="PANTHER" id="PTHR39321">
    <property type="entry name" value="NICOTINATE-NUCLEOTIDE ADENYLYLTRANSFERASE-RELATED"/>
    <property type="match status" value="1"/>
</dbReference>
<accession>A0A369W6E6</accession>
<evidence type="ECO:0000256" key="11">
    <source>
        <dbReference type="HAMAP-Rule" id="MF_00244"/>
    </source>
</evidence>
<evidence type="ECO:0000259" key="12">
    <source>
        <dbReference type="Pfam" id="PF01467"/>
    </source>
</evidence>
<keyword evidence="9 11" id="KW-0520">NAD</keyword>
<dbReference type="UniPathway" id="UPA00253">
    <property type="reaction ID" value="UER00332"/>
</dbReference>
<dbReference type="HAMAP" id="MF_00244">
    <property type="entry name" value="NaMN_adenylyltr"/>
    <property type="match status" value="1"/>
</dbReference>
<comment type="catalytic activity">
    <reaction evidence="10 11">
        <text>nicotinate beta-D-ribonucleotide + ATP + H(+) = deamido-NAD(+) + diphosphate</text>
        <dbReference type="Rhea" id="RHEA:22860"/>
        <dbReference type="ChEBI" id="CHEBI:15378"/>
        <dbReference type="ChEBI" id="CHEBI:30616"/>
        <dbReference type="ChEBI" id="CHEBI:33019"/>
        <dbReference type="ChEBI" id="CHEBI:57502"/>
        <dbReference type="ChEBI" id="CHEBI:58437"/>
        <dbReference type="EC" id="2.7.7.18"/>
    </reaction>
</comment>
<comment type="caution">
    <text evidence="13">The sequence shown here is derived from an EMBL/GenBank/DDBJ whole genome shotgun (WGS) entry which is preliminary data.</text>
</comment>
<evidence type="ECO:0000256" key="3">
    <source>
        <dbReference type="ARBA" id="ARBA00009014"/>
    </source>
</evidence>